<dbReference type="Proteomes" id="UP000295530">
    <property type="component" value="Unassembled WGS sequence"/>
</dbReference>
<sequence>MIRCTFHLNGGQLSTLSCPGVGFFAAYSGTTGHHRNNPNSMAIQKKGPLPPGRYYIVTRPRGGLKSRWNDMIHGLESGSDRDLWFALYRDDGSIDDSTFINDVKRGHFRLHPAGTSGISEGCITLPSHSDYAILLQALLTQPMMLVTSQLRALGTIQVY</sequence>
<proteinExistence type="predicted"/>
<evidence type="ECO:0000259" key="1">
    <source>
        <dbReference type="Pfam" id="PF10908"/>
    </source>
</evidence>
<gene>
    <name evidence="2" type="ORF">EC847_107146</name>
</gene>
<name>A0A4R6EJC3_SCAGO</name>
<accession>A0A4R6EJC3</accession>
<dbReference type="OrthoDB" id="6490254at2"/>
<dbReference type="InterPro" id="IPR021225">
    <property type="entry name" value="Tlde1_dom"/>
</dbReference>
<dbReference type="EMBL" id="SNVX01000007">
    <property type="protein sequence ID" value="TDN57662.1"/>
    <property type="molecule type" value="Genomic_DNA"/>
</dbReference>
<evidence type="ECO:0000313" key="3">
    <source>
        <dbReference type="Proteomes" id="UP000295530"/>
    </source>
</evidence>
<dbReference type="PROSITE" id="PS51257">
    <property type="entry name" value="PROKAR_LIPOPROTEIN"/>
    <property type="match status" value="1"/>
</dbReference>
<keyword evidence="3" id="KW-1185">Reference proteome</keyword>
<organism evidence="2 3">
    <name type="scientific">Scandinavium goeteborgense</name>
    <dbReference type="NCBI Taxonomy" id="1851514"/>
    <lineage>
        <taxon>Bacteria</taxon>
        <taxon>Pseudomonadati</taxon>
        <taxon>Pseudomonadota</taxon>
        <taxon>Gammaproteobacteria</taxon>
        <taxon>Enterobacterales</taxon>
        <taxon>Enterobacteriaceae</taxon>
        <taxon>Scandinavium</taxon>
    </lineage>
</organism>
<dbReference type="AlphaFoldDB" id="A0A4R6EJC3"/>
<feature type="domain" description="Tlde1" evidence="1">
    <location>
        <begin position="24"/>
        <end position="147"/>
    </location>
</feature>
<comment type="caution">
    <text evidence="2">The sequence shown here is derived from an EMBL/GenBank/DDBJ whole genome shotgun (WGS) entry which is preliminary data.</text>
</comment>
<dbReference type="Pfam" id="PF10908">
    <property type="entry name" value="Tlde1_dom"/>
    <property type="match status" value="1"/>
</dbReference>
<reference evidence="2 3" key="1">
    <citation type="submission" date="2019-03" db="EMBL/GenBank/DDBJ databases">
        <title>Genomic analyses of the natural microbiome of Caenorhabditis elegans.</title>
        <authorList>
            <person name="Samuel B."/>
        </authorList>
    </citation>
    <scope>NUCLEOTIDE SEQUENCE [LARGE SCALE GENOMIC DNA]</scope>
    <source>
        <strain evidence="2 3">BIGb0156</strain>
    </source>
</reference>
<dbReference type="RefSeq" id="WP_133461435.1">
    <property type="nucleotide sequence ID" value="NZ_SNVX01000007.1"/>
</dbReference>
<evidence type="ECO:0000313" key="2">
    <source>
        <dbReference type="EMBL" id="TDN57662.1"/>
    </source>
</evidence>
<protein>
    <submittedName>
        <fullName evidence="2">Uncharacterized protein DUF2778</fullName>
    </submittedName>
</protein>